<keyword evidence="2" id="KW-1185">Reference proteome</keyword>
<evidence type="ECO:0000313" key="2">
    <source>
        <dbReference type="Proteomes" id="UP001500194"/>
    </source>
</evidence>
<accession>A0AAV3SZY4</accession>
<dbReference type="GeneID" id="68571911"/>
<dbReference type="RefSeq" id="WP_227261332.1">
    <property type="nucleotide sequence ID" value="NZ_BAAADU010000002.1"/>
</dbReference>
<organism evidence="1 2">
    <name type="scientific">Salarchaeum japonicum</name>
    <dbReference type="NCBI Taxonomy" id="555573"/>
    <lineage>
        <taxon>Archaea</taxon>
        <taxon>Methanobacteriati</taxon>
        <taxon>Methanobacteriota</taxon>
        <taxon>Stenosarchaea group</taxon>
        <taxon>Halobacteria</taxon>
        <taxon>Halobacteriales</taxon>
        <taxon>Halobacteriaceae</taxon>
    </lineage>
</organism>
<dbReference type="PROSITE" id="PS51257">
    <property type="entry name" value="PROKAR_LIPOPROTEIN"/>
    <property type="match status" value="1"/>
</dbReference>
<proteinExistence type="predicted"/>
<comment type="caution">
    <text evidence="1">The sequence shown here is derived from an EMBL/GenBank/DDBJ whole genome shotgun (WGS) entry which is preliminary data.</text>
</comment>
<gene>
    <name evidence="1" type="ORF">GCM10009019_09630</name>
</gene>
<sequence>MKRRGFLAAAGTGTLGALAGCAGALSTQSPEWRLRAMAITEDTASETETTCTLNEPFVEAYPNLQNVLALAAQAETGEWQIVRVRLEAGNELGDALYEFCGGSIRGAYYYKDQPYYISLVDTRPENDQGHGAHDH</sequence>
<protein>
    <recommendedName>
        <fullName evidence="3">Tat pathway signal sequence domain protein</fullName>
    </recommendedName>
</protein>
<dbReference type="AlphaFoldDB" id="A0AAV3SZY4"/>
<evidence type="ECO:0008006" key="3">
    <source>
        <dbReference type="Google" id="ProtNLM"/>
    </source>
</evidence>
<evidence type="ECO:0000313" key="1">
    <source>
        <dbReference type="EMBL" id="GAA0649048.1"/>
    </source>
</evidence>
<reference evidence="1 2" key="1">
    <citation type="journal article" date="2019" name="Int. J. Syst. Evol. Microbiol.">
        <title>The Global Catalogue of Microorganisms (GCM) 10K type strain sequencing project: providing services to taxonomists for standard genome sequencing and annotation.</title>
        <authorList>
            <consortium name="The Broad Institute Genomics Platform"/>
            <consortium name="The Broad Institute Genome Sequencing Center for Infectious Disease"/>
            <person name="Wu L."/>
            <person name="Ma J."/>
        </authorList>
    </citation>
    <scope>NUCLEOTIDE SEQUENCE [LARGE SCALE GENOMIC DNA]</scope>
    <source>
        <strain evidence="1 2">JCM 16327</strain>
    </source>
</reference>
<dbReference type="EMBL" id="BAAADU010000002">
    <property type="protein sequence ID" value="GAA0649048.1"/>
    <property type="molecule type" value="Genomic_DNA"/>
</dbReference>
<dbReference type="Proteomes" id="UP001500194">
    <property type="component" value="Unassembled WGS sequence"/>
</dbReference>
<name>A0AAV3SZY4_9EURY</name>